<evidence type="ECO:0000313" key="3">
    <source>
        <dbReference type="Proteomes" id="UP000567293"/>
    </source>
</evidence>
<dbReference type="InterPro" id="IPR036388">
    <property type="entry name" value="WH-like_DNA-bd_sf"/>
</dbReference>
<dbReference type="InterPro" id="IPR052509">
    <property type="entry name" value="Metal_resp_DNA-bind_regulator"/>
</dbReference>
<dbReference type="PANTHER" id="PTHR33169">
    <property type="entry name" value="PADR-FAMILY TRANSCRIPTIONAL REGULATOR"/>
    <property type="match status" value="1"/>
</dbReference>
<dbReference type="InterPro" id="IPR036390">
    <property type="entry name" value="WH_DNA-bd_sf"/>
</dbReference>
<dbReference type="Gene3D" id="1.10.10.10">
    <property type="entry name" value="Winged helix-like DNA-binding domain superfamily/Winged helix DNA-binding domain"/>
    <property type="match status" value="1"/>
</dbReference>
<proteinExistence type="predicted"/>
<dbReference type="Pfam" id="PF03551">
    <property type="entry name" value="PadR"/>
    <property type="match status" value="1"/>
</dbReference>
<evidence type="ECO:0000313" key="2">
    <source>
        <dbReference type="EMBL" id="MBA0084178.1"/>
    </source>
</evidence>
<dbReference type="Proteomes" id="UP000567293">
    <property type="component" value="Unassembled WGS sequence"/>
</dbReference>
<evidence type="ECO:0000259" key="1">
    <source>
        <dbReference type="Pfam" id="PF03551"/>
    </source>
</evidence>
<protein>
    <submittedName>
        <fullName evidence="2">PadR family transcriptional regulator</fullName>
    </submittedName>
</protein>
<organism evidence="2 3">
    <name type="scientific">Candidatus Acidiferrum panamense</name>
    <dbReference type="NCBI Taxonomy" id="2741543"/>
    <lineage>
        <taxon>Bacteria</taxon>
        <taxon>Pseudomonadati</taxon>
        <taxon>Acidobacteriota</taxon>
        <taxon>Terriglobia</taxon>
        <taxon>Candidatus Acidiferrales</taxon>
        <taxon>Candidatus Acidiferrum</taxon>
    </lineage>
</organism>
<dbReference type="EMBL" id="JACDQQ010000405">
    <property type="protein sequence ID" value="MBA0084178.1"/>
    <property type="molecule type" value="Genomic_DNA"/>
</dbReference>
<dbReference type="NCBIfam" id="TIGR03433">
    <property type="entry name" value="padR_acidobact"/>
    <property type="match status" value="1"/>
</dbReference>
<sequence length="110" mass="12610">MIGSGIKRGTAELAVLSVLQDGPLHGYELARRIEQQSNGALRFTLAALYPMLYRMEQQRSIRGSWETSANGRRRRCYRLTPAGKKKLSPLRREWAELFRALRRLTKVAHA</sequence>
<dbReference type="SUPFAM" id="SSF46785">
    <property type="entry name" value="Winged helix' DNA-binding domain"/>
    <property type="match status" value="1"/>
</dbReference>
<gene>
    <name evidence="2" type="ORF">HRJ53_04210</name>
</gene>
<dbReference type="InterPro" id="IPR005149">
    <property type="entry name" value="Tscrpt_reg_PadR_N"/>
</dbReference>
<feature type="domain" description="Transcription regulator PadR N-terminal" evidence="1">
    <location>
        <begin position="15"/>
        <end position="87"/>
    </location>
</feature>
<comment type="caution">
    <text evidence="2">The sequence shown here is derived from an EMBL/GenBank/DDBJ whole genome shotgun (WGS) entry which is preliminary data.</text>
</comment>
<dbReference type="AlphaFoldDB" id="A0A7V8SVR5"/>
<reference evidence="2" key="1">
    <citation type="submission" date="2020-06" db="EMBL/GenBank/DDBJ databases">
        <title>Legume-microbial interactions unlock mineral nutrients during tropical forest succession.</title>
        <authorList>
            <person name="Epihov D.Z."/>
        </authorList>
    </citation>
    <scope>NUCLEOTIDE SEQUENCE [LARGE SCALE GENOMIC DNA]</scope>
    <source>
        <strain evidence="2">Pan2503</strain>
    </source>
</reference>
<keyword evidence="3" id="KW-1185">Reference proteome</keyword>
<accession>A0A7V8SVR5</accession>
<dbReference type="PANTHER" id="PTHR33169:SF14">
    <property type="entry name" value="TRANSCRIPTIONAL REGULATOR RV3488"/>
    <property type="match status" value="1"/>
</dbReference>
<dbReference type="InterPro" id="IPR017799">
    <property type="entry name" value="Tscrpt_reg_PadR_acidobac-type"/>
</dbReference>
<name>A0A7V8SVR5_9BACT</name>